<dbReference type="EMBL" id="LCFP01000003">
    <property type="protein sequence ID" value="KKS98175.1"/>
    <property type="molecule type" value="Genomic_DNA"/>
</dbReference>
<organism evidence="1 2">
    <name type="scientific">Candidatus Gottesmanbacteria bacterium GW2011_GWA2_43_14</name>
    <dbReference type="NCBI Taxonomy" id="1618443"/>
    <lineage>
        <taxon>Bacteria</taxon>
        <taxon>Candidatus Gottesmaniibacteriota</taxon>
    </lineage>
</organism>
<dbReference type="AlphaFoldDB" id="A0A0G1DK12"/>
<proteinExistence type="predicted"/>
<sequence>MKKNYPVDRLSATYLRFQKQIKALRQGKIKTVKQLALEARQELILKSGGQLLLI</sequence>
<evidence type="ECO:0000313" key="2">
    <source>
        <dbReference type="Proteomes" id="UP000034894"/>
    </source>
</evidence>
<accession>A0A0G1DK12</accession>
<gene>
    <name evidence="1" type="ORF">UV73_C0003G0117</name>
</gene>
<reference evidence="1 2" key="1">
    <citation type="journal article" date="2015" name="Nature">
        <title>rRNA introns, odd ribosomes, and small enigmatic genomes across a large radiation of phyla.</title>
        <authorList>
            <person name="Brown C.T."/>
            <person name="Hug L.A."/>
            <person name="Thomas B.C."/>
            <person name="Sharon I."/>
            <person name="Castelle C.J."/>
            <person name="Singh A."/>
            <person name="Wilkins M.J."/>
            <person name="Williams K.H."/>
            <person name="Banfield J.F."/>
        </authorList>
    </citation>
    <scope>NUCLEOTIDE SEQUENCE [LARGE SCALE GENOMIC DNA]</scope>
</reference>
<protein>
    <submittedName>
        <fullName evidence="1">Uncharacterized protein</fullName>
    </submittedName>
</protein>
<dbReference type="STRING" id="1618443.UV73_C0003G0117"/>
<name>A0A0G1DK12_9BACT</name>
<comment type="caution">
    <text evidence="1">The sequence shown here is derived from an EMBL/GenBank/DDBJ whole genome shotgun (WGS) entry which is preliminary data.</text>
</comment>
<dbReference type="Proteomes" id="UP000034894">
    <property type="component" value="Unassembled WGS sequence"/>
</dbReference>
<evidence type="ECO:0000313" key="1">
    <source>
        <dbReference type="EMBL" id="KKS98175.1"/>
    </source>
</evidence>